<sequence length="300" mass="34446">MSRDRLGEFRAEAQNRDDDYRQASPQAMEMGAVSSHGGPTGFQDMVREVEQDIEAIQQQVEQVDRLNQRTLQAVGDDQISRCRQERDQVSGQIDQLIRQAQGRLEQVTGENQRLPPADPDTAARKGRTAALTRRFQDVIERYRELEDVYWKKSRERLKRQYKVAKPLATDDEIEQALDDERAGQIFTESLLNTSRMGDARRVMRDVETRQQEMRQIEKKALELNALFIRLNEIVNAQQEVIDNIEVQVGNTVADTAAANEQVEKAISIRKRTRKKLWILLIVVILIIIAIVLAVVLSVKK</sequence>
<dbReference type="Proteomes" id="UP001150569">
    <property type="component" value="Unassembled WGS sequence"/>
</dbReference>
<dbReference type="PANTHER" id="PTHR19957">
    <property type="entry name" value="SYNTAXIN"/>
    <property type="match status" value="1"/>
</dbReference>
<comment type="subcellular location">
    <subcellularLocation>
        <location evidence="1">Membrane</location>
        <topology evidence="1">Single-pass type IV membrane protein</topology>
    </subcellularLocation>
</comment>
<dbReference type="SMART" id="SM00503">
    <property type="entry name" value="SynN"/>
    <property type="match status" value="1"/>
</dbReference>
<evidence type="ECO:0000256" key="2">
    <source>
        <dbReference type="ARBA" id="ARBA00009063"/>
    </source>
</evidence>
<dbReference type="GO" id="GO:0006887">
    <property type="term" value="P:exocytosis"/>
    <property type="evidence" value="ECO:0007669"/>
    <property type="project" value="TreeGrafter"/>
</dbReference>
<dbReference type="PANTHER" id="PTHR19957:SF307">
    <property type="entry name" value="PROTEIN SSO1-RELATED"/>
    <property type="match status" value="1"/>
</dbReference>
<proteinExistence type="inferred from homology"/>
<dbReference type="GO" id="GO:0005484">
    <property type="term" value="F:SNAP receptor activity"/>
    <property type="evidence" value="ECO:0007669"/>
    <property type="project" value="TreeGrafter"/>
</dbReference>
<feature type="coiled-coil region" evidence="6">
    <location>
        <begin position="46"/>
        <end position="99"/>
    </location>
</feature>
<feature type="coiled-coil region" evidence="6">
    <location>
        <begin position="199"/>
        <end position="226"/>
    </location>
</feature>
<comment type="similarity">
    <text evidence="2">Belongs to the syntaxin family.</text>
</comment>
<evidence type="ECO:0000256" key="5">
    <source>
        <dbReference type="ARBA" id="ARBA00023136"/>
    </source>
</evidence>
<dbReference type="GO" id="GO:0000149">
    <property type="term" value="F:SNARE binding"/>
    <property type="evidence" value="ECO:0007669"/>
    <property type="project" value="TreeGrafter"/>
</dbReference>
<evidence type="ECO:0000256" key="6">
    <source>
        <dbReference type="SAM" id="Coils"/>
    </source>
</evidence>
<dbReference type="Gene3D" id="1.20.58.70">
    <property type="match status" value="1"/>
</dbReference>
<dbReference type="AlphaFoldDB" id="A0A9W8ABP3"/>
<name>A0A9W8ABP3_9FUNG</name>
<gene>
    <name evidence="10" type="ORF">IWQ60_004308</name>
</gene>
<keyword evidence="4 8" id="KW-1133">Transmembrane helix</keyword>
<comment type="caution">
    <text evidence="10">The sequence shown here is derived from an EMBL/GenBank/DDBJ whole genome shotgun (WGS) entry which is preliminary data.</text>
</comment>
<keyword evidence="6" id="KW-0175">Coiled coil</keyword>
<dbReference type="EMBL" id="JANBPT010000204">
    <property type="protein sequence ID" value="KAJ1925865.1"/>
    <property type="molecule type" value="Genomic_DNA"/>
</dbReference>
<dbReference type="GO" id="GO:0048278">
    <property type="term" value="P:vesicle docking"/>
    <property type="evidence" value="ECO:0007669"/>
    <property type="project" value="TreeGrafter"/>
</dbReference>
<evidence type="ECO:0000256" key="3">
    <source>
        <dbReference type="ARBA" id="ARBA00022692"/>
    </source>
</evidence>
<dbReference type="GO" id="GO:0031201">
    <property type="term" value="C:SNARE complex"/>
    <property type="evidence" value="ECO:0007669"/>
    <property type="project" value="TreeGrafter"/>
</dbReference>
<dbReference type="GO" id="GO:0006886">
    <property type="term" value="P:intracellular protein transport"/>
    <property type="evidence" value="ECO:0007669"/>
    <property type="project" value="TreeGrafter"/>
</dbReference>
<dbReference type="PROSITE" id="PS50192">
    <property type="entry name" value="T_SNARE"/>
    <property type="match status" value="1"/>
</dbReference>
<keyword evidence="3 8" id="KW-0812">Transmembrane</keyword>
<feature type="compositionally biased region" description="Basic and acidic residues" evidence="7">
    <location>
        <begin position="1"/>
        <end position="21"/>
    </location>
</feature>
<evidence type="ECO:0000256" key="7">
    <source>
        <dbReference type="SAM" id="MobiDB-lite"/>
    </source>
</evidence>
<evidence type="ECO:0000256" key="1">
    <source>
        <dbReference type="ARBA" id="ARBA00004211"/>
    </source>
</evidence>
<dbReference type="InterPro" id="IPR000727">
    <property type="entry name" value="T_SNARE_dom"/>
</dbReference>
<dbReference type="Pfam" id="PF05739">
    <property type="entry name" value="SNARE"/>
    <property type="match status" value="1"/>
</dbReference>
<evidence type="ECO:0000259" key="9">
    <source>
        <dbReference type="PROSITE" id="PS50192"/>
    </source>
</evidence>
<dbReference type="InterPro" id="IPR010989">
    <property type="entry name" value="SNARE"/>
</dbReference>
<keyword evidence="5 8" id="KW-0472">Membrane</keyword>
<feature type="transmembrane region" description="Helical" evidence="8">
    <location>
        <begin position="276"/>
        <end position="298"/>
    </location>
</feature>
<feature type="domain" description="T-SNARE coiled-coil homology" evidence="9">
    <location>
        <begin position="203"/>
        <end position="265"/>
    </location>
</feature>
<feature type="region of interest" description="Disordered" evidence="7">
    <location>
        <begin position="1"/>
        <end position="24"/>
    </location>
</feature>
<evidence type="ECO:0000256" key="4">
    <source>
        <dbReference type="ARBA" id="ARBA00022989"/>
    </source>
</evidence>
<evidence type="ECO:0000313" key="11">
    <source>
        <dbReference type="Proteomes" id="UP001150569"/>
    </source>
</evidence>
<organism evidence="10 11">
    <name type="scientific">Tieghemiomyces parasiticus</name>
    <dbReference type="NCBI Taxonomy" id="78921"/>
    <lineage>
        <taxon>Eukaryota</taxon>
        <taxon>Fungi</taxon>
        <taxon>Fungi incertae sedis</taxon>
        <taxon>Zoopagomycota</taxon>
        <taxon>Kickxellomycotina</taxon>
        <taxon>Dimargaritomycetes</taxon>
        <taxon>Dimargaritales</taxon>
        <taxon>Dimargaritaceae</taxon>
        <taxon>Tieghemiomyces</taxon>
    </lineage>
</organism>
<dbReference type="InterPro" id="IPR045242">
    <property type="entry name" value="Syntaxin"/>
</dbReference>
<evidence type="ECO:0000313" key="10">
    <source>
        <dbReference type="EMBL" id="KAJ1925865.1"/>
    </source>
</evidence>
<reference evidence="10" key="1">
    <citation type="submission" date="2022-07" db="EMBL/GenBank/DDBJ databases">
        <title>Phylogenomic reconstructions and comparative analyses of Kickxellomycotina fungi.</title>
        <authorList>
            <person name="Reynolds N.K."/>
            <person name="Stajich J.E."/>
            <person name="Barry K."/>
            <person name="Grigoriev I.V."/>
            <person name="Crous P."/>
            <person name="Smith M.E."/>
        </authorList>
    </citation>
    <scope>NUCLEOTIDE SEQUENCE</scope>
    <source>
        <strain evidence="10">RSA 861</strain>
    </source>
</reference>
<dbReference type="GO" id="GO:0012505">
    <property type="term" value="C:endomembrane system"/>
    <property type="evidence" value="ECO:0007669"/>
    <property type="project" value="TreeGrafter"/>
</dbReference>
<keyword evidence="11" id="KW-1185">Reference proteome</keyword>
<protein>
    <recommendedName>
        <fullName evidence="9">t-SNARE coiled-coil homology domain-containing protein</fullName>
    </recommendedName>
</protein>
<dbReference type="InterPro" id="IPR006011">
    <property type="entry name" value="Syntaxin_N"/>
</dbReference>
<evidence type="ECO:0000256" key="8">
    <source>
        <dbReference type="SAM" id="Phobius"/>
    </source>
</evidence>
<dbReference type="GO" id="GO:0006906">
    <property type="term" value="P:vesicle fusion"/>
    <property type="evidence" value="ECO:0007669"/>
    <property type="project" value="TreeGrafter"/>
</dbReference>
<dbReference type="Pfam" id="PF00804">
    <property type="entry name" value="Syntaxin"/>
    <property type="match status" value="1"/>
</dbReference>
<dbReference type="SUPFAM" id="SSF47661">
    <property type="entry name" value="t-snare proteins"/>
    <property type="match status" value="1"/>
</dbReference>
<accession>A0A9W8ABP3</accession>
<dbReference type="SMART" id="SM00397">
    <property type="entry name" value="t_SNARE"/>
    <property type="match status" value="1"/>
</dbReference>
<dbReference type="OrthoDB" id="10255013at2759"/>
<dbReference type="GO" id="GO:0005886">
    <property type="term" value="C:plasma membrane"/>
    <property type="evidence" value="ECO:0007669"/>
    <property type="project" value="TreeGrafter"/>
</dbReference>